<evidence type="ECO:0000313" key="3">
    <source>
        <dbReference type="Proteomes" id="UP000267027"/>
    </source>
</evidence>
<feature type="domain" description="Receptor L-domain" evidence="1">
    <location>
        <begin position="167"/>
        <end position="267"/>
    </location>
</feature>
<evidence type="ECO:0000313" key="2">
    <source>
        <dbReference type="EMBL" id="VDM58984.1"/>
    </source>
</evidence>
<dbReference type="Pfam" id="PF01030">
    <property type="entry name" value="Recep_L_domain"/>
    <property type="match status" value="1"/>
</dbReference>
<dbReference type="InterPro" id="IPR036941">
    <property type="entry name" value="Rcpt_L-dom_sf"/>
</dbReference>
<dbReference type="PANTHER" id="PTHR21662">
    <property type="entry name" value="RECEPTOR PROTEIN-TYROSINE KINASE"/>
    <property type="match status" value="1"/>
</dbReference>
<evidence type="ECO:0000313" key="4">
    <source>
        <dbReference type="WBParaSite" id="ACOC_0000739801-mRNA-1"/>
    </source>
</evidence>
<organism evidence="4">
    <name type="scientific">Angiostrongylus costaricensis</name>
    <name type="common">Nematode worm</name>
    <dbReference type="NCBI Taxonomy" id="334426"/>
    <lineage>
        <taxon>Eukaryota</taxon>
        <taxon>Metazoa</taxon>
        <taxon>Ecdysozoa</taxon>
        <taxon>Nematoda</taxon>
        <taxon>Chromadorea</taxon>
        <taxon>Rhabditida</taxon>
        <taxon>Rhabditina</taxon>
        <taxon>Rhabditomorpha</taxon>
        <taxon>Strongyloidea</taxon>
        <taxon>Metastrongylidae</taxon>
        <taxon>Angiostrongylus</taxon>
    </lineage>
</organism>
<protein>
    <submittedName>
        <fullName evidence="4">Recep_L_domain domain-containing protein</fullName>
    </submittedName>
</protein>
<dbReference type="InterPro" id="IPR000494">
    <property type="entry name" value="Rcpt_L-dom"/>
</dbReference>
<dbReference type="Proteomes" id="UP000267027">
    <property type="component" value="Unassembled WGS sequence"/>
</dbReference>
<dbReference type="AlphaFoldDB" id="A0A158PIB9"/>
<dbReference type="OrthoDB" id="5874442at2759"/>
<dbReference type="PANTHER" id="PTHR21662:SF59">
    <property type="entry name" value="RECEPTOR PROTEIN-TYROSINE KINASE"/>
    <property type="match status" value="1"/>
</dbReference>
<keyword evidence="3" id="KW-1185">Reference proteome</keyword>
<accession>A0A158PIB9</accession>
<proteinExistence type="predicted"/>
<dbReference type="SUPFAM" id="SSF52058">
    <property type="entry name" value="L domain-like"/>
    <property type="match status" value="2"/>
</dbReference>
<gene>
    <name evidence="2" type="ORF">ACOC_LOCUS7399</name>
</gene>
<evidence type="ECO:0000259" key="1">
    <source>
        <dbReference type="Pfam" id="PF01030"/>
    </source>
</evidence>
<sequence length="272" mass="29915">MLLFFLVSAIVIRDNPLLEEIVFGNGTPSSRFVPPIMVRGNRKLSAESIANLNRIKSGVHSKRTAIQAFGECTAPKPLTSLDDLVGCESVFGDIVLRGNTLLPPNKPLKPFNLTGCVLVKNSKVENIDFLRNMKAHIIPPWVCKNEKVCMGGTVTPDYISSTIAGYQCAVIKDNVIIENWKDNTTALQHLKSIRKMIGILHVLNNPDLVKLDFLANLQEIDAGTKEKRAAVHISNNSALRELQLVSLRSVKSNASKTIVVENNPLLRADVNT</sequence>
<dbReference type="Gene3D" id="3.80.20.20">
    <property type="entry name" value="Receptor L-domain"/>
    <property type="match status" value="1"/>
</dbReference>
<name>A0A158PIB9_ANGCS</name>
<reference evidence="4" key="1">
    <citation type="submission" date="2016-04" db="UniProtKB">
        <authorList>
            <consortium name="WormBaseParasite"/>
        </authorList>
    </citation>
    <scope>IDENTIFICATION</scope>
</reference>
<dbReference type="WBParaSite" id="ACOC_0000739801-mRNA-1">
    <property type="protein sequence ID" value="ACOC_0000739801-mRNA-1"/>
    <property type="gene ID" value="ACOC_0000739801"/>
</dbReference>
<dbReference type="InterPro" id="IPR053079">
    <property type="entry name" value="SPS2_domain"/>
</dbReference>
<dbReference type="OMA" id="TIAGHHC"/>
<reference evidence="2 3" key="2">
    <citation type="submission" date="2018-11" db="EMBL/GenBank/DDBJ databases">
        <authorList>
            <consortium name="Pathogen Informatics"/>
        </authorList>
    </citation>
    <scope>NUCLEOTIDE SEQUENCE [LARGE SCALE GENOMIC DNA]</scope>
    <source>
        <strain evidence="2 3">Costa Rica</strain>
    </source>
</reference>
<dbReference type="EMBL" id="UYYA01004035">
    <property type="protein sequence ID" value="VDM58984.1"/>
    <property type="molecule type" value="Genomic_DNA"/>
</dbReference>